<organism evidence="4 5">
    <name type="scientific">Gekko japonicus</name>
    <name type="common">Schlegel's Japanese gecko</name>
    <dbReference type="NCBI Taxonomy" id="146911"/>
    <lineage>
        <taxon>Eukaryota</taxon>
        <taxon>Metazoa</taxon>
        <taxon>Chordata</taxon>
        <taxon>Craniata</taxon>
        <taxon>Vertebrata</taxon>
        <taxon>Euteleostomi</taxon>
        <taxon>Lepidosauria</taxon>
        <taxon>Squamata</taxon>
        <taxon>Bifurcata</taxon>
        <taxon>Gekkota</taxon>
        <taxon>Gekkonidae</taxon>
        <taxon>Gekkoninae</taxon>
        <taxon>Gekko</taxon>
    </lineage>
</organism>
<proteinExistence type="inferred from homology"/>
<dbReference type="PANTHER" id="PTHR10353:SF336">
    <property type="entry name" value="LACTASE-LIKE PROTEIN"/>
    <property type="match status" value="1"/>
</dbReference>
<feature type="transmembrane region" description="Helical" evidence="3">
    <location>
        <begin position="652"/>
        <end position="673"/>
    </location>
</feature>
<keyword evidence="4" id="KW-1185">Reference proteome</keyword>
<dbReference type="PROSITE" id="PS00572">
    <property type="entry name" value="GLYCOSYL_HYDROL_F1_1"/>
    <property type="match status" value="1"/>
</dbReference>
<feature type="active site" description="Nucleophile" evidence="1">
    <location>
        <position position="521"/>
    </location>
</feature>
<dbReference type="SUPFAM" id="SSF51445">
    <property type="entry name" value="(Trans)glycosidases"/>
    <property type="match status" value="1"/>
</dbReference>
<dbReference type="Proteomes" id="UP000694871">
    <property type="component" value="Unplaced"/>
</dbReference>
<dbReference type="RefSeq" id="XP_015279554.1">
    <property type="nucleotide sequence ID" value="XM_015424068.1"/>
</dbReference>
<reference evidence="5" key="1">
    <citation type="submission" date="2025-08" db="UniProtKB">
        <authorList>
            <consortium name="RefSeq"/>
        </authorList>
    </citation>
    <scope>IDENTIFICATION</scope>
</reference>
<dbReference type="PANTHER" id="PTHR10353">
    <property type="entry name" value="GLYCOSYL HYDROLASE"/>
    <property type="match status" value="1"/>
</dbReference>
<keyword evidence="3" id="KW-0812">Transmembrane</keyword>
<keyword evidence="3" id="KW-1133">Transmembrane helix</keyword>
<evidence type="ECO:0000256" key="3">
    <source>
        <dbReference type="SAM" id="Phobius"/>
    </source>
</evidence>
<name>A0ABM1L0R7_GEKJA</name>
<dbReference type="Pfam" id="PF00232">
    <property type="entry name" value="Glyco_hydro_1"/>
    <property type="match status" value="1"/>
</dbReference>
<dbReference type="Gene3D" id="3.20.20.80">
    <property type="entry name" value="Glycosidases"/>
    <property type="match status" value="1"/>
</dbReference>
<evidence type="ECO:0000313" key="4">
    <source>
        <dbReference type="Proteomes" id="UP000694871"/>
    </source>
</evidence>
<keyword evidence="3" id="KW-0472">Membrane</keyword>
<dbReference type="GeneID" id="107121191"/>
<evidence type="ECO:0000313" key="5">
    <source>
        <dbReference type="RefSeq" id="XP_015279554.1"/>
    </source>
</evidence>
<evidence type="ECO:0000256" key="1">
    <source>
        <dbReference type="PROSITE-ProRule" id="PRU10055"/>
    </source>
</evidence>
<protein>
    <submittedName>
        <fullName evidence="5">Lactase-like protein</fullName>
    </submittedName>
</protein>
<dbReference type="InterPro" id="IPR018120">
    <property type="entry name" value="Glyco_hydro_1_AS"/>
</dbReference>
<dbReference type="PRINTS" id="PR00131">
    <property type="entry name" value="GLHYDRLASE1"/>
</dbReference>
<comment type="similarity">
    <text evidence="2">Belongs to the glycosyl hydrolase 1 family.</text>
</comment>
<dbReference type="InterPro" id="IPR001360">
    <property type="entry name" value="Glyco_hydro_1"/>
</dbReference>
<dbReference type="InterPro" id="IPR017853">
    <property type="entry name" value="GH"/>
</dbReference>
<gene>
    <name evidence="5" type="primary">LCTL</name>
</gene>
<sequence length="677" mass="76476">MTSPPGAVIVAGTSPQCWHFGCGVHPSGRIQAGSGCVKPKPCFPVKYVNMASRHSSVAPLEGPQLLNFAYQLEISTLCERLPVEQCENSGKANLFRMLGWRLGQCLPLAMVVRMGISRAWCLLGLTLVLTSAEDFSWTRQSPGSFYYSTFPKGFLWGVGSSACQTEGAWDKAGKGPSIWDAFGHQGGKVFMNHTADSACESYHKIKDDIQLLKELKVNHYSFSISWPRVLPTGIKSEKVNKEGLGFYNDTINALLANKIIPIVTLYYWDLPQALQQKYGGWQNISMTRYFKDYADLCFESFGDRVKHWITFNNPWAIAEEGYETGRHAPGQKLGSGGAYKAAHHIIKAHADVWHSYQKKWRRQQQGLVGISLHSAWGEPVDLSSKTDVEVAERYMQFSLGWFANPLYHGDYPGVMKEYVGKKSTEQGIPSRLPAFSVQEKNYVKGTVDFLGISHFTTYYISQKSHAPPGLSYFTDRNLVELVDPKWPESGSKWLYSVPWGFRRLLNFVKVQYGNPLIYVTENGISEKLPCAQLCDDWRIDYLKGYINEMLKAIKDGVNVQGYTAWSLLDKFEWNRGYSERFGLYYVDFQNLNKPRYPKASVHYYKKIIKANGFPNAKEVASWHHQASDICSSSSQLLVTEPLASHMEMVTEIVVPTVFTLCILICAILLLLLLRKRP</sequence>
<accession>A0ABM1L0R7</accession>
<evidence type="ECO:0000256" key="2">
    <source>
        <dbReference type="RuleBase" id="RU003690"/>
    </source>
</evidence>